<keyword evidence="3 5" id="KW-1133">Transmembrane helix</keyword>
<reference evidence="10" key="4">
    <citation type="journal article" date="2019" name="Int. J. Syst. Evol. Microbiol.">
        <title>The Global Catalogue of Microorganisms (GCM) 10K type strain sequencing project: providing services to taxonomists for standard genome sequencing and annotation.</title>
        <authorList>
            <consortium name="The Broad Institute Genomics Platform"/>
            <consortium name="The Broad Institute Genome Sequencing Center for Infectious Disease"/>
            <person name="Wu L."/>
            <person name="Ma J."/>
        </authorList>
    </citation>
    <scope>NUCLEOTIDE SEQUENCE [LARGE SCALE GENOMIC DNA]</scope>
    <source>
        <strain evidence="10">CGMCC 1.12707</strain>
    </source>
</reference>
<reference evidence="7" key="1">
    <citation type="journal article" date="2014" name="Int. J. Syst. Evol. Microbiol.">
        <title>Complete genome of a new Firmicutes species belonging to the dominant human colonic microbiota ('Ruminococcus bicirculans') reveals two chromosomes and a selective capacity to utilize plant glucans.</title>
        <authorList>
            <consortium name="NISC Comparative Sequencing Program"/>
            <person name="Wegmann U."/>
            <person name="Louis P."/>
            <person name="Goesmann A."/>
            <person name="Henrissat B."/>
            <person name="Duncan S.H."/>
            <person name="Flint H.J."/>
        </authorList>
    </citation>
    <scope>NUCLEOTIDE SEQUENCE</scope>
    <source>
        <strain evidence="7">CGMCC 1.12707</strain>
    </source>
</reference>
<evidence type="ECO:0000259" key="6">
    <source>
        <dbReference type="Pfam" id="PF06803"/>
    </source>
</evidence>
<sequence>MKKSRLLKVATLSAASAQKDKSFFEKVKAFFAMLKDYRKGIYTPSKLNLVIGLFAVFYIISPIDIIPEAFFGPFGLIDDFGILMFGMKYFNKEVFKYLSWKENQRVYVID</sequence>
<dbReference type="Proteomes" id="UP000184120">
    <property type="component" value="Unassembled WGS sequence"/>
</dbReference>
<evidence type="ECO:0000313" key="7">
    <source>
        <dbReference type="EMBL" id="GGE90315.1"/>
    </source>
</evidence>
<evidence type="ECO:0000313" key="9">
    <source>
        <dbReference type="Proteomes" id="UP000184120"/>
    </source>
</evidence>
<reference evidence="7" key="5">
    <citation type="submission" date="2024-05" db="EMBL/GenBank/DDBJ databases">
        <authorList>
            <person name="Sun Q."/>
            <person name="Zhou Y."/>
        </authorList>
    </citation>
    <scope>NUCLEOTIDE SEQUENCE</scope>
    <source>
        <strain evidence="7">CGMCC 1.12707</strain>
    </source>
</reference>
<dbReference type="InterPro" id="IPR010652">
    <property type="entry name" value="DUF1232"/>
</dbReference>
<dbReference type="GO" id="GO:0012505">
    <property type="term" value="C:endomembrane system"/>
    <property type="evidence" value="ECO:0007669"/>
    <property type="project" value="UniProtKB-SubCell"/>
</dbReference>
<name>A0A1M7AI03_9FLAO</name>
<evidence type="ECO:0000256" key="5">
    <source>
        <dbReference type="SAM" id="Phobius"/>
    </source>
</evidence>
<organism evidence="8 9">
    <name type="scientific">Chishuiella changwenlii</name>
    <dbReference type="NCBI Taxonomy" id="1434701"/>
    <lineage>
        <taxon>Bacteria</taxon>
        <taxon>Pseudomonadati</taxon>
        <taxon>Bacteroidota</taxon>
        <taxon>Flavobacteriia</taxon>
        <taxon>Flavobacteriales</taxon>
        <taxon>Weeksellaceae</taxon>
        <taxon>Chishuiella</taxon>
    </lineage>
</organism>
<dbReference type="RefSeq" id="WP_072932932.1">
    <property type="nucleotide sequence ID" value="NZ_BMFL01000003.1"/>
</dbReference>
<dbReference type="Pfam" id="PF06803">
    <property type="entry name" value="DUF1232"/>
    <property type="match status" value="1"/>
</dbReference>
<evidence type="ECO:0000313" key="8">
    <source>
        <dbReference type="EMBL" id="SHL42225.1"/>
    </source>
</evidence>
<evidence type="ECO:0000313" key="10">
    <source>
        <dbReference type="Proteomes" id="UP000650994"/>
    </source>
</evidence>
<dbReference type="AlphaFoldDB" id="A0A1M7AI03"/>
<accession>A0A1M7AI03</accession>
<keyword evidence="2 5" id="KW-0812">Transmembrane</keyword>
<dbReference type="EMBL" id="BMFL01000003">
    <property type="protein sequence ID" value="GGE90315.1"/>
    <property type="molecule type" value="Genomic_DNA"/>
</dbReference>
<keyword evidence="4 5" id="KW-0472">Membrane</keyword>
<gene>
    <name evidence="7" type="ORF">GCM10010984_05040</name>
    <name evidence="8" type="ORF">SAMN05443634_10935</name>
</gene>
<reference evidence="8" key="2">
    <citation type="submission" date="2016-11" db="EMBL/GenBank/DDBJ databases">
        <authorList>
            <person name="Jaros S."/>
            <person name="Januszkiewicz K."/>
            <person name="Wedrychowicz H."/>
        </authorList>
    </citation>
    <scope>NUCLEOTIDE SEQUENCE [LARGE SCALE GENOMIC DNA]</scope>
    <source>
        <strain evidence="8">DSM 27989</strain>
    </source>
</reference>
<dbReference type="OrthoDB" id="9800034at2"/>
<evidence type="ECO:0000256" key="4">
    <source>
        <dbReference type="ARBA" id="ARBA00023136"/>
    </source>
</evidence>
<protein>
    <submittedName>
        <fullName evidence="8">Uncharacterized membrane protein YkvA, DUF1232 family</fullName>
    </submittedName>
</protein>
<proteinExistence type="predicted"/>
<evidence type="ECO:0000256" key="2">
    <source>
        <dbReference type="ARBA" id="ARBA00022692"/>
    </source>
</evidence>
<dbReference type="Proteomes" id="UP000650994">
    <property type="component" value="Unassembled WGS sequence"/>
</dbReference>
<reference evidence="9" key="3">
    <citation type="submission" date="2016-11" db="EMBL/GenBank/DDBJ databases">
        <authorList>
            <person name="Varghese N."/>
            <person name="Submissions S."/>
        </authorList>
    </citation>
    <scope>NUCLEOTIDE SEQUENCE [LARGE SCALE GENOMIC DNA]</scope>
    <source>
        <strain evidence="9">DSM 27989</strain>
    </source>
</reference>
<feature type="transmembrane region" description="Helical" evidence="5">
    <location>
        <begin position="41"/>
        <end position="60"/>
    </location>
</feature>
<evidence type="ECO:0000256" key="1">
    <source>
        <dbReference type="ARBA" id="ARBA00004127"/>
    </source>
</evidence>
<evidence type="ECO:0000256" key="3">
    <source>
        <dbReference type="ARBA" id="ARBA00022989"/>
    </source>
</evidence>
<comment type="subcellular location">
    <subcellularLocation>
        <location evidence="1">Endomembrane system</location>
        <topology evidence="1">Multi-pass membrane protein</topology>
    </subcellularLocation>
</comment>
<dbReference type="EMBL" id="FRBH01000009">
    <property type="protein sequence ID" value="SHL42225.1"/>
    <property type="molecule type" value="Genomic_DNA"/>
</dbReference>
<keyword evidence="10" id="KW-1185">Reference proteome</keyword>
<dbReference type="STRING" id="1434701.SAMN05443634_10935"/>
<feature type="domain" description="DUF1232" evidence="6">
    <location>
        <begin position="50"/>
        <end position="85"/>
    </location>
</feature>